<evidence type="ECO:0000256" key="1">
    <source>
        <dbReference type="SAM" id="MobiDB-lite"/>
    </source>
</evidence>
<evidence type="ECO:0000313" key="2">
    <source>
        <dbReference type="EMBL" id="KAH9001040.1"/>
    </source>
</evidence>
<dbReference type="Proteomes" id="UP001201163">
    <property type="component" value="Unassembled WGS sequence"/>
</dbReference>
<evidence type="ECO:0000313" key="3">
    <source>
        <dbReference type="Proteomes" id="UP001201163"/>
    </source>
</evidence>
<reference evidence="2" key="1">
    <citation type="submission" date="2022-01" db="EMBL/GenBank/DDBJ databases">
        <title>Comparative genomics reveals a dynamic genome evolution in the ectomycorrhizal milk-cap (Lactarius) mushrooms.</title>
        <authorList>
            <consortium name="DOE Joint Genome Institute"/>
            <person name="Lebreton A."/>
            <person name="Tang N."/>
            <person name="Kuo A."/>
            <person name="LaButti K."/>
            <person name="Drula E."/>
            <person name="Barry K."/>
            <person name="Clum A."/>
            <person name="Lipzen A."/>
            <person name="Mousain D."/>
            <person name="Ng V."/>
            <person name="Wang R."/>
            <person name="Wang X."/>
            <person name="Dai Y."/>
            <person name="Henrissat B."/>
            <person name="Grigoriev I.V."/>
            <person name="Guerin-Laguette A."/>
            <person name="Yu F."/>
            <person name="Martin F.M."/>
        </authorList>
    </citation>
    <scope>NUCLEOTIDE SEQUENCE</scope>
    <source>
        <strain evidence="2">QP</strain>
    </source>
</reference>
<gene>
    <name evidence="2" type="ORF">EDB92DRAFT_1938811</name>
</gene>
<sequence length="155" mass="16195">MTRRMQGEASPSFGGSTTQGSVVALPVRTLSLLHPCNHKLTLAMRSGAFLHLVVTLTALVARLTHVSSALRHALSALHAESTPLLDTLHPAEATHEATPLPPPPSIDGEDDDVPSASLASIGCVVPDSDVDMSTDLGQAIACLPAFLPRLKNAPR</sequence>
<feature type="region of interest" description="Disordered" evidence="1">
    <location>
        <begin position="93"/>
        <end position="112"/>
    </location>
</feature>
<keyword evidence="3" id="KW-1185">Reference proteome</keyword>
<organism evidence="2 3">
    <name type="scientific">Lactarius akahatsu</name>
    <dbReference type="NCBI Taxonomy" id="416441"/>
    <lineage>
        <taxon>Eukaryota</taxon>
        <taxon>Fungi</taxon>
        <taxon>Dikarya</taxon>
        <taxon>Basidiomycota</taxon>
        <taxon>Agaricomycotina</taxon>
        <taxon>Agaricomycetes</taxon>
        <taxon>Russulales</taxon>
        <taxon>Russulaceae</taxon>
        <taxon>Lactarius</taxon>
    </lineage>
</organism>
<name>A0AAD4LU47_9AGAM</name>
<proteinExistence type="predicted"/>
<comment type="caution">
    <text evidence="2">The sequence shown here is derived from an EMBL/GenBank/DDBJ whole genome shotgun (WGS) entry which is preliminary data.</text>
</comment>
<protein>
    <submittedName>
        <fullName evidence="2">Uncharacterized protein</fullName>
    </submittedName>
</protein>
<accession>A0AAD4LU47</accession>
<dbReference type="EMBL" id="JAKELL010000001">
    <property type="protein sequence ID" value="KAH9001040.1"/>
    <property type="molecule type" value="Genomic_DNA"/>
</dbReference>
<dbReference type="AlphaFoldDB" id="A0AAD4LU47"/>